<organism evidence="3">
    <name type="scientific">Myoviridae sp. ctByu2</name>
    <dbReference type="NCBI Taxonomy" id="2827668"/>
    <lineage>
        <taxon>Viruses</taxon>
        <taxon>Duplodnaviria</taxon>
        <taxon>Heunggongvirae</taxon>
        <taxon>Uroviricota</taxon>
        <taxon>Caudoviricetes</taxon>
    </lineage>
</organism>
<proteinExistence type="predicted"/>
<sequence length="117" mass="13489">MKKQTKVNLFFVSIAIIGVIIAIFALYARSVTPVLPTKNDVYRANIKVLSDTVEELRRDIARYEEQINQLNLEKENLKREIDKIIKANEETDNKLVNGTLDDNVEFLSKYLSENSDE</sequence>
<dbReference type="EMBL" id="BK032557">
    <property type="protein sequence ID" value="DAF47673.1"/>
    <property type="molecule type" value="Genomic_DNA"/>
</dbReference>
<keyword evidence="3" id="KW-0131">Cell cycle</keyword>
<reference evidence="3" key="1">
    <citation type="journal article" date="2021" name="Proc. Natl. Acad. Sci. U.S.A.">
        <title>A Catalog of Tens of Thousands of Viruses from Human Metagenomes Reveals Hidden Associations with Chronic Diseases.</title>
        <authorList>
            <person name="Tisza M.J."/>
            <person name="Buck C.B."/>
        </authorList>
    </citation>
    <scope>NUCLEOTIDE SEQUENCE</scope>
    <source>
        <strain evidence="3">CtByu2</strain>
    </source>
</reference>
<keyword evidence="2" id="KW-1133">Transmembrane helix</keyword>
<keyword evidence="1" id="KW-0175">Coiled coil</keyword>
<feature type="coiled-coil region" evidence="1">
    <location>
        <begin position="39"/>
        <end position="94"/>
    </location>
</feature>
<protein>
    <submittedName>
        <fullName evidence="3">Cell division protein</fullName>
    </submittedName>
</protein>
<keyword evidence="3" id="KW-0132">Cell division</keyword>
<accession>A0A8S5S9N9</accession>
<keyword evidence="2" id="KW-0812">Transmembrane</keyword>
<feature type="transmembrane region" description="Helical" evidence="2">
    <location>
        <begin position="7"/>
        <end position="28"/>
    </location>
</feature>
<evidence type="ECO:0000256" key="2">
    <source>
        <dbReference type="SAM" id="Phobius"/>
    </source>
</evidence>
<evidence type="ECO:0000313" key="3">
    <source>
        <dbReference type="EMBL" id="DAF47673.1"/>
    </source>
</evidence>
<dbReference type="GO" id="GO:0051301">
    <property type="term" value="P:cell division"/>
    <property type="evidence" value="ECO:0007669"/>
    <property type="project" value="UniProtKB-KW"/>
</dbReference>
<evidence type="ECO:0000256" key="1">
    <source>
        <dbReference type="SAM" id="Coils"/>
    </source>
</evidence>
<name>A0A8S5S9N9_9CAUD</name>
<keyword evidence="2" id="KW-0472">Membrane</keyword>